<protein>
    <recommendedName>
        <fullName evidence="3">Tc1-like transposase DDE domain-containing protein</fullName>
    </recommendedName>
</protein>
<keyword evidence="2" id="KW-1185">Reference proteome</keyword>
<dbReference type="AlphaFoldDB" id="A0A8J7LHC8"/>
<gene>
    <name evidence="1" type="ORF">I8752_24290</name>
</gene>
<dbReference type="EMBL" id="JAECZA010000220">
    <property type="protein sequence ID" value="MBH8576058.1"/>
    <property type="molecule type" value="Genomic_DNA"/>
</dbReference>
<proteinExistence type="predicted"/>
<accession>A0A8J7LHC8</accession>
<dbReference type="InterPro" id="IPR036397">
    <property type="entry name" value="RNaseH_sf"/>
</dbReference>
<evidence type="ECO:0008006" key="3">
    <source>
        <dbReference type="Google" id="ProtNLM"/>
    </source>
</evidence>
<organism evidence="1 2">
    <name type="scientific">Dendronalium phyllosphericum CENA369</name>
    <dbReference type="NCBI Taxonomy" id="1725256"/>
    <lineage>
        <taxon>Bacteria</taxon>
        <taxon>Bacillati</taxon>
        <taxon>Cyanobacteriota</taxon>
        <taxon>Cyanophyceae</taxon>
        <taxon>Nostocales</taxon>
        <taxon>Nostocaceae</taxon>
        <taxon>Dendronalium</taxon>
        <taxon>Dendronalium phyllosphericum</taxon>
    </lineage>
</organism>
<comment type="caution">
    <text evidence="1">The sequence shown here is derived from an EMBL/GenBank/DDBJ whole genome shotgun (WGS) entry which is preliminary data.</text>
</comment>
<name>A0A8J7LHC8_9NOST</name>
<dbReference type="GO" id="GO:0003676">
    <property type="term" value="F:nucleic acid binding"/>
    <property type="evidence" value="ECO:0007669"/>
    <property type="project" value="InterPro"/>
</dbReference>
<evidence type="ECO:0000313" key="1">
    <source>
        <dbReference type="EMBL" id="MBH8576058.1"/>
    </source>
</evidence>
<reference evidence="1 2" key="1">
    <citation type="journal article" date="2021" name="Int. J. Syst. Evol. Microbiol.">
        <title>Amazonocrinis nigriterrae gen. nov., sp. nov., Atlanticothrix silvestris gen. nov., sp. nov. and Dendronalium phyllosphericum gen. nov., sp. nov., nostocacean cyanobacteria from Brazilian environments.</title>
        <authorList>
            <person name="Alvarenga D.O."/>
            <person name="Andreote A.P.D."/>
            <person name="Branco L.H.Z."/>
            <person name="Delbaje E."/>
            <person name="Cruz R.B."/>
            <person name="Varani A.M."/>
            <person name="Fiore M.F."/>
        </authorList>
    </citation>
    <scope>NUCLEOTIDE SEQUENCE [LARGE SCALE GENOMIC DNA]</scope>
    <source>
        <strain evidence="1 2">CENA369</strain>
    </source>
</reference>
<sequence length="74" mass="8685">MSEGLHLTFLPPYSPKLQPAERLWILVDEPIANQFFETIHHLEDVLFHRCQFLLQQLDLISGLTGFHWWLQTGA</sequence>
<dbReference type="Proteomes" id="UP000662314">
    <property type="component" value="Unassembled WGS sequence"/>
</dbReference>
<dbReference type="Gene3D" id="3.30.420.10">
    <property type="entry name" value="Ribonuclease H-like superfamily/Ribonuclease H"/>
    <property type="match status" value="1"/>
</dbReference>
<evidence type="ECO:0000313" key="2">
    <source>
        <dbReference type="Proteomes" id="UP000662314"/>
    </source>
</evidence>